<evidence type="ECO:0000313" key="4">
    <source>
        <dbReference type="EMBL" id="SFL31726.1"/>
    </source>
</evidence>
<feature type="domain" description="Fumarylacetoacetase-like C-terminal" evidence="2">
    <location>
        <begin position="71"/>
        <end position="264"/>
    </location>
</feature>
<evidence type="ECO:0000313" key="6">
    <source>
        <dbReference type="Proteomes" id="UP000183442"/>
    </source>
</evidence>
<reference evidence="5" key="2">
    <citation type="submission" date="2016-02" db="EMBL/GenBank/DDBJ databases">
        <title>The draft genome sequence of the rumen methanogen Methanobrevibacter olleyae YLM1.</title>
        <authorList>
            <consortium name="New Zealand Agricultural Greenhouse Gas Research Centre/Pastoral Greenhouse Gas Research Consortium"/>
            <person name="Kelly W.J."/>
            <person name="Li D."/>
            <person name="Lambie S.C."/>
            <person name="Attwood G.T."/>
            <person name="Altermann E."/>
            <person name="Leahy S.C."/>
        </authorList>
    </citation>
    <scope>NUCLEOTIDE SEQUENCE [LARGE SCALE GENOMIC DNA]</scope>
    <source>
        <strain evidence="5">YLM1</strain>
    </source>
</reference>
<dbReference type="OrthoDB" id="6242at2157"/>
<name>A0A126R281_METOL</name>
<dbReference type="PANTHER" id="PTHR11820">
    <property type="entry name" value="ACYLPYRUVASE"/>
    <property type="match status" value="1"/>
</dbReference>
<evidence type="ECO:0000259" key="2">
    <source>
        <dbReference type="Pfam" id="PF01557"/>
    </source>
</evidence>
<gene>
    <name evidence="4" type="ORF">SAMN02910297_00547</name>
    <name evidence="3" type="ORF">YLM1_1607</name>
</gene>
<dbReference type="Pfam" id="PF01557">
    <property type="entry name" value="FAA_hydrolase"/>
    <property type="match status" value="1"/>
</dbReference>
<dbReference type="GO" id="GO:0019752">
    <property type="term" value="P:carboxylic acid metabolic process"/>
    <property type="evidence" value="ECO:0007669"/>
    <property type="project" value="UniProtKB-ARBA"/>
</dbReference>
<dbReference type="GO" id="GO:0016853">
    <property type="term" value="F:isomerase activity"/>
    <property type="evidence" value="ECO:0007669"/>
    <property type="project" value="UniProtKB-KW"/>
</dbReference>
<dbReference type="SUPFAM" id="SSF56529">
    <property type="entry name" value="FAH"/>
    <property type="match status" value="1"/>
</dbReference>
<dbReference type="GeneID" id="28489921"/>
<keyword evidence="3" id="KW-0413">Isomerase</keyword>
<keyword evidence="1" id="KW-0479">Metal-binding</keyword>
<organism evidence="3 5">
    <name type="scientific">Methanobrevibacter olleyae</name>
    <dbReference type="NCBI Taxonomy" id="294671"/>
    <lineage>
        <taxon>Archaea</taxon>
        <taxon>Methanobacteriati</taxon>
        <taxon>Methanobacteriota</taxon>
        <taxon>Methanomada group</taxon>
        <taxon>Methanobacteria</taxon>
        <taxon>Methanobacteriales</taxon>
        <taxon>Methanobacteriaceae</taxon>
        <taxon>Methanobrevibacter</taxon>
    </lineage>
</organism>
<protein>
    <submittedName>
        <fullName evidence="4">2-keto-4-pentenoate hydratase/2-oxohepta-3-ene-1,7-dioic acid hydratase (Catechol pathway)</fullName>
    </submittedName>
    <submittedName>
        <fullName evidence="3">4-hydroxyphenylacetate degradation bifunctional isomerase/decarboxylase HpaG</fullName>
    </submittedName>
</protein>
<evidence type="ECO:0000313" key="3">
    <source>
        <dbReference type="EMBL" id="AMK16162.1"/>
    </source>
</evidence>
<dbReference type="EMBL" id="CP014265">
    <property type="protein sequence ID" value="AMK16162.1"/>
    <property type="molecule type" value="Genomic_DNA"/>
</dbReference>
<dbReference type="Proteomes" id="UP000066376">
    <property type="component" value="Chromosome"/>
</dbReference>
<proteinExistence type="predicted"/>
<dbReference type="Gene3D" id="3.90.850.10">
    <property type="entry name" value="Fumarylacetoacetase-like, C-terminal domain"/>
    <property type="match status" value="1"/>
</dbReference>
<evidence type="ECO:0000256" key="1">
    <source>
        <dbReference type="ARBA" id="ARBA00022723"/>
    </source>
</evidence>
<sequence>MKFLRFKNRENSLNNNQKIKTGYLDEDNKVVELKGDILDYFNRDIKTILDNILESHSLEDIEIQAPTDPSKIVCIGLNYKDHAKELNLDLSNSPVIFIKPSTTINKNDSVIIYPKMSKQVDYEGELAVVIGKETKQVSLEEADNYIFGYTIINDVTARDFTLSDGQWTRGKSCDGFAPIGPFIETELDPLNQKIITKVNGELKQNSNTSMMIFSPQEIISYISQTMTLNPGDIIATGTPPGVGEMKEDSIVEVTIENIGTLKNYLIKEE</sequence>
<dbReference type="GO" id="GO:0018773">
    <property type="term" value="F:acetylpyruvate hydrolase activity"/>
    <property type="evidence" value="ECO:0007669"/>
    <property type="project" value="TreeGrafter"/>
</dbReference>
<dbReference type="PANTHER" id="PTHR11820:SF7">
    <property type="entry name" value="ACYLPYRUVASE FAHD1, MITOCHONDRIAL"/>
    <property type="match status" value="1"/>
</dbReference>
<dbReference type="InterPro" id="IPR036663">
    <property type="entry name" value="Fumarylacetoacetase_C_sf"/>
</dbReference>
<reference evidence="3 5" key="1">
    <citation type="journal article" date="2016" name="Genome Announc.">
        <title>Draft Genome Sequence of the Rumen Methanogen Methanobrevibacter olleyae YLM1.</title>
        <authorList>
            <person name="Kelly W.J."/>
            <person name="Li D."/>
            <person name="Lambie S.C."/>
            <person name="Cox F."/>
            <person name="Attwood G.T."/>
            <person name="Altermann E."/>
            <person name="Leahy S.C."/>
        </authorList>
    </citation>
    <scope>NUCLEOTIDE SEQUENCE [LARGE SCALE GENOMIC DNA]</scope>
    <source>
        <strain evidence="3 5">YLM1</strain>
    </source>
</reference>
<dbReference type="PATRIC" id="fig|294671.3.peg.1672"/>
<dbReference type="EMBL" id="FOTL01000006">
    <property type="protein sequence ID" value="SFL31726.1"/>
    <property type="molecule type" value="Genomic_DNA"/>
</dbReference>
<dbReference type="FunFam" id="3.90.850.10:FF:000002">
    <property type="entry name" value="2-hydroxyhepta-2,4-diene-1,7-dioate isomerase"/>
    <property type="match status" value="1"/>
</dbReference>
<accession>A0A126R281</accession>
<reference evidence="6" key="3">
    <citation type="submission" date="2016-10" db="EMBL/GenBank/DDBJ databases">
        <authorList>
            <person name="Varghese N."/>
        </authorList>
    </citation>
    <scope>NUCLEOTIDE SEQUENCE [LARGE SCALE GENOMIC DNA]</scope>
    <source>
        <strain evidence="6">DSM 16632</strain>
    </source>
</reference>
<dbReference type="AlphaFoldDB" id="A0A126R281"/>
<dbReference type="Proteomes" id="UP000183442">
    <property type="component" value="Unassembled WGS sequence"/>
</dbReference>
<keyword evidence="5" id="KW-1185">Reference proteome</keyword>
<dbReference type="RefSeq" id="WP_067148297.1">
    <property type="nucleotide sequence ID" value="NZ_CP014265.1"/>
</dbReference>
<dbReference type="KEGG" id="mol:YLM1_1607"/>
<reference evidence="4" key="4">
    <citation type="submission" date="2016-10" db="EMBL/GenBank/DDBJ databases">
        <authorList>
            <person name="de Groot N.N."/>
        </authorList>
    </citation>
    <scope>NUCLEOTIDE SEQUENCE [LARGE SCALE GENOMIC DNA]</scope>
    <source>
        <strain evidence="4">DSM 16632</strain>
    </source>
</reference>
<dbReference type="InterPro" id="IPR011234">
    <property type="entry name" value="Fumarylacetoacetase-like_C"/>
</dbReference>
<evidence type="ECO:0000313" key="5">
    <source>
        <dbReference type="Proteomes" id="UP000066376"/>
    </source>
</evidence>
<dbReference type="GO" id="GO:0046872">
    <property type="term" value="F:metal ion binding"/>
    <property type="evidence" value="ECO:0007669"/>
    <property type="project" value="UniProtKB-KW"/>
</dbReference>
<dbReference type="STRING" id="294671.YLM1_1607"/>